<sequence>MYNVNNTTNFQKCNDSKSILIFLKIPILDIELDWIWIIQPSPKMSSRQINQDELGINQEHHQCDQHYREFY</sequence>
<keyword evidence="2" id="KW-1185">Reference proteome</keyword>
<evidence type="ECO:0000313" key="1">
    <source>
        <dbReference type="EMBL" id="KAH9425141.1"/>
    </source>
</evidence>
<evidence type="ECO:0000313" key="2">
    <source>
        <dbReference type="Proteomes" id="UP000887458"/>
    </source>
</evidence>
<comment type="caution">
    <text evidence="1">The sequence shown here is derived from an EMBL/GenBank/DDBJ whole genome shotgun (WGS) entry which is preliminary data.</text>
</comment>
<name>A0ABQ8JS75_DERPT</name>
<protein>
    <submittedName>
        <fullName evidence="1">Uncharacterized protein</fullName>
    </submittedName>
</protein>
<dbReference type="Proteomes" id="UP000887458">
    <property type="component" value="Unassembled WGS sequence"/>
</dbReference>
<dbReference type="EMBL" id="NJHN03000023">
    <property type="protein sequence ID" value="KAH9425141.1"/>
    <property type="molecule type" value="Genomic_DNA"/>
</dbReference>
<proteinExistence type="predicted"/>
<accession>A0ABQ8JS75</accession>
<reference evidence="1 2" key="2">
    <citation type="journal article" date="2022" name="Mol. Biol. Evol.">
        <title>Comparative Genomics Reveals Insights into the Divergent Evolution of Astigmatic Mites and Household Pest Adaptations.</title>
        <authorList>
            <person name="Xiong Q."/>
            <person name="Wan A.T."/>
            <person name="Liu X."/>
            <person name="Fung C.S."/>
            <person name="Xiao X."/>
            <person name="Malainual N."/>
            <person name="Hou J."/>
            <person name="Wang L."/>
            <person name="Wang M."/>
            <person name="Yang K.Y."/>
            <person name="Cui Y."/>
            <person name="Leung E.L."/>
            <person name="Nong W."/>
            <person name="Shin S.K."/>
            <person name="Au S.W."/>
            <person name="Jeong K.Y."/>
            <person name="Chew F.T."/>
            <person name="Hui J.H."/>
            <person name="Leung T.F."/>
            <person name="Tungtrongchitr A."/>
            <person name="Zhong N."/>
            <person name="Liu Z."/>
            <person name="Tsui S.K."/>
        </authorList>
    </citation>
    <scope>NUCLEOTIDE SEQUENCE [LARGE SCALE GENOMIC DNA]</scope>
    <source>
        <strain evidence="1">Derp</strain>
    </source>
</reference>
<gene>
    <name evidence="1" type="ORF">DERP_011869</name>
</gene>
<organism evidence="1 2">
    <name type="scientific">Dermatophagoides pteronyssinus</name>
    <name type="common">European house dust mite</name>
    <dbReference type="NCBI Taxonomy" id="6956"/>
    <lineage>
        <taxon>Eukaryota</taxon>
        <taxon>Metazoa</taxon>
        <taxon>Ecdysozoa</taxon>
        <taxon>Arthropoda</taxon>
        <taxon>Chelicerata</taxon>
        <taxon>Arachnida</taxon>
        <taxon>Acari</taxon>
        <taxon>Acariformes</taxon>
        <taxon>Sarcoptiformes</taxon>
        <taxon>Astigmata</taxon>
        <taxon>Psoroptidia</taxon>
        <taxon>Analgoidea</taxon>
        <taxon>Pyroglyphidae</taxon>
        <taxon>Dermatophagoidinae</taxon>
        <taxon>Dermatophagoides</taxon>
    </lineage>
</organism>
<reference evidence="1 2" key="1">
    <citation type="journal article" date="2018" name="J. Allergy Clin. Immunol.">
        <title>High-quality assembly of Dermatophagoides pteronyssinus genome and transcriptome reveals a wide range of novel allergens.</title>
        <authorList>
            <person name="Liu X.Y."/>
            <person name="Yang K.Y."/>
            <person name="Wang M.Q."/>
            <person name="Kwok J.S."/>
            <person name="Zeng X."/>
            <person name="Yang Z."/>
            <person name="Xiao X.J."/>
            <person name="Lau C.P."/>
            <person name="Li Y."/>
            <person name="Huang Z.M."/>
            <person name="Ba J.G."/>
            <person name="Yim A.K."/>
            <person name="Ouyang C.Y."/>
            <person name="Ngai S.M."/>
            <person name="Chan T.F."/>
            <person name="Leung E.L."/>
            <person name="Liu L."/>
            <person name="Liu Z.G."/>
            <person name="Tsui S.K."/>
        </authorList>
    </citation>
    <scope>NUCLEOTIDE SEQUENCE [LARGE SCALE GENOMIC DNA]</scope>
    <source>
        <strain evidence="1">Derp</strain>
    </source>
</reference>